<evidence type="ECO:0000313" key="10">
    <source>
        <dbReference type="EMBL" id="ESA12791.1"/>
    </source>
</evidence>
<reference evidence="10" key="1">
    <citation type="submission" date="2013-07" db="EMBL/GenBank/DDBJ databases">
        <title>The genome of an arbuscular mycorrhizal fungus provides insights into the evolution of the oldest plant symbiosis.</title>
        <authorList>
            <consortium name="DOE Joint Genome Institute"/>
            <person name="Tisserant E."/>
            <person name="Malbreil M."/>
            <person name="Kuo A."/>
            <person name="Kohler A."/>
            <person name="Symeonidi A."/>
            <person name="Balestrini R."/>
            <person name="Charron P."/>
            <person name="Duensing N."/>
            <person name="Frei-dit-Frey N."/>
            <person name="Gianinazzi-Pearson V."/>
            <person name="Gilbert B."/>
            <person name="Handa Y."/>
            <person name="Hijri M."/>
            <person name="Kaul R."/>
            <person name="Kawaguchi M."/>
            <person name="Krajinski F."/>
            <person name="Lammers P."/>
            <person name="Lapierre D."/>
            <person name="Masclaux F.G."/>
            <person name="Murat C."/>
            <person name="Morin E."/>
            <person name="Ndikumana S."/>
            <person name="Pagni M."/>
            <person name="Petitpierre D."/>
            <person name="Requena N."/>
            <person name="Rosikiewicz P."/>
            <person name="Riley R."/>
            <person name="Saito K."/>
            <person name="San Clemente H."/>
            <person name="Shapiro H."/>
            <person name="van Tuinen D."/>
            <person name="Becard G."/>
            <person name="Bonfante P."/>
            <person name="Paszkowski U."/>
            <person name="Shachar-Hill Y."/>
            <person name="Young J.P."/>
            <person name="Sanders I.R."/>
            <person name="Henrissat B."/>
            <person name="Rensing S.A."/>
            <person name="Grigoriev I.V."/>
            <person name="Corradi N."/>
            <person name="Roux C."/>
            <person name="Martin F."/>
        </authorList>
    </citation>
    <scope>NUCLEOTIDE SEQUENCE</scope>
    <source>
        <strain evidence="10">DAOM 197198</strain>
    </source>
</reference>
<dbReference type="SUPFAM" id="SSF54236">
    <property type="entry name" value="Ubiquitin-like"/>
    <property type="match status" value="5"/>
</dbReference>
<dbReference type="InterPro" id="IPR000433">
    <property type="entry name" value="Znf_ZZ"/>
</dbReference>
<keyword evidence="5" id="KW-0862">Zinc</keyword>
<feature type="domain" description="Ubiquitin-like" evidence="8">
    <location>
        <begin position="344"/>
        <end position="414"/>
    </location>
</feature>
<feature type="domain" description="ZZ-type" evidence="9">
    <location>
        <begin position="531"/>
        <end position="585"/>
    </location>
</feature>
<dbReference type="InterPro" id="IPR029071">
    <property type="entry name" value="Ubiquitin-like_domsf"/>
</dbReference>
<feature type="domain" description="Ubiquitin-like" evidence="8">
    <location>
        <begin position="103"/>
        <end position="171"/>
    </location>
</feature>
<dbReference type="Pfam" id="PF00569">
    <property type="entry name" value="ZZ"/>
    <property type="match status" value="1"/>
</dbReference>
<organism evidence="10">
    <name type="scientific">Rhizophagus irregularis (strain DAOM 181602 / DAOM 197198 / MUCL 43194)</name>
    <name type="common">Arbuscular mycorrhizal fungus</name>
    <name type="synonym">Glomus intraradices</name>
    <dbReference type="NCBI Taxonomy" id="747089"/>
    <lineage>
        <taxon>Eukaryota</taxon>
        <taxon>Fungi</taxon>
        <taxon>Fungi incertae sedis</taxon>
        <taxon>Mucoromycota</taxon>
        <taxon>Glomeromycotina</taxon>
        <taxon>Glomeromycetes</taxon>
        <taxon>Glomerales</taxon>
        <taxon>Glomeraceae</taxon>
        <taxon>Rhizophagus</taxon>
    </lineage>
</organism>
<keyword evidence="4 6" id="KW-0863">Zinc-finger</keyword>
<dbReference type="InterPro" id="IPR050158">
    <property type="entry name" value="Ubiquitin_ubiquitin-like"/>
</dbReference>
<dbReference type="PROSITE" id="PS50053">
    <property type="entry name" value="UBIQUITIN_2"/>
    <property type="match status" value="5"/>
</dbReference>
<dbReference type="InterPro" id="IPR019954">
    <property type="entry name" value="Ubiquitin_CS"/>
</dbReference>
<dbReference type="AlphaFoldDB" id="U9UAZ1"/>
<feature type="transmembrane region" description="Helical" evidence="7">
    <location>
        <begin position="898"/>
        <end position="919"/>
    </location>
</feature>
<dbReference type="CDD" id="cd02249">
    <property type="entry name" value="ZZ"/>
    <property type="match status" value="1"/>
</dbReference>
<dbReference type="PROSITE" id="PS01357">
    <property type="entry name" value="ZF_ZZ_1"/>
    <property type="match status" value="1"/>
</dbReference>
<proteinExistence type="inferred from homology"/>
<feature type="domain" description="Ubiquitin-like" evidence="8">
    <location>
        <begin position="423"/>
        <end position="498"/>
    </location>
</feature>
<evidence type="ECO:0000256" key="4">
    <source>
        <dbReference type="ARBA" id="ARBA00022771"/>
    </source>
</evidence>
<dbReference type="PROSITE" id="PS50135">
    <property type="entry name" value="ZF_ZZ_2"/>
    <property type="match status" value="1"/>
</dbReference>
<dbReference type="PROSITE" id="PS00299">
    <property type="entry name" value="UBIQUITIN_1"/>
    <property type="match status" value="1"/>
</dbReference>
<keyword evidence="7" id="KW-1133">Transmembrane helix</keyword>
<dbReference type="VEuPathDB" id="FungiDB:RhiirFUN_012324"/>
<dbReference type="SMART" id="SM00213">
    <property type="entry name" value="UBQ"/>
    <property type="match status" value="6"/>
</dbReference>
<keyword evidence="2" id="KW-1017">Isopeptide bond</keyword>
<dbReference type="Gene3D" id="3.30.60.90">
    <property type="match status" value="1"/>
</dbReference>
<dbReference type="eggNOG" id="KOG0001">
    <property type="taxonomic scope" value="Eukaryota"/>
</dbReference>
<dbReference type="GO" id="GO:0008270">
    <property type="term" value="F:zinc ion binding"/>
    <property type="evidence" value="ECO:0007669"/>
    <property type="project" value="UniProtKB-KW"/>
</dbReference>
<feature type="transmembrane region" description="Helical" evidence="7">
    <location>
        <begin position="861"/>
        <end position="886"/>
    </location>
</feature>
<dbReference type="InterPro" id="IPR043145">
    <property type="entry name" value="Znf_ZZ_sf"/>
</dbReference>
<dbReference type="Gene3D" id="3.10.20.90">
    <property type="entry name" value="Phosphatidylinositol 3-kinase Catalytic Subunit, Chain A, domain 1"/>
    <property type="match status" value="5"/>
</dbReference>
<dbReference type="PRINTS" id="PR00348">
    <property type="entry name" value="UBIQUITIN"/>
</dbReference>
<evidence type="ECO:0000256" key="3">
    <source>
        <dbReference type="ARBA" id="ARBA00022723"/>
    </source>
</evidence>
<evidence type="ECO:0000256" key="1">
    <source>
        <dbReference type="ARBA" id="ARBA00008430"/>
    </source>
</evidence>
<keyword evidence="7" id="KW-0472">Membrane</keyword>
<gene>
    <name evidence="10" type="ORF">GLOINDRAFT_96181</name>
</gene>
<evidence type="ECO:0000256" key="5">
    <source>
        <dbReference type="ARBA" id="ARBA00022833"/>
    </source>
</evidence>
<feature type="domain" description="Ubiquitin-like" evidence="8">
    <location>
        <begin position="273"/>
        <end position="339"/>
    </location>
</feature>
<dbReference type="CDD" id="cd17039">
    <property type="entry name" value="Ubl_ubiquitin_like"/>
    <property type="match status" value="1"/>
</dbReference>
<dbReference type="VEuPathDB" id="FungiDB:RhiirFUN_011511"/>
<dbReference type="SMART" id="SM00291">
    <property type="entry name" value="ZnF_ZZ"/>
    <property type="match status" value="1"/>
</dbReference>
<comment type="similarity">
    <text evidence="1">Belongs to the ubiquitin family.</text>
</comment>
<evidence type="ECO:0000259" key="8">
    <source>
        <dbReference type="PROSITE" id="PS50053"/>
    </source>
</evidence>
<dbReference type="PANTHER" id="PTHR10666">
    <property type="entry name" value="UBIQUITIN"/>
    <property type="match status" value="1"/>
</dbReference>
<feature type="domain" description="Ubiquitin-like" evidence="8">
    <location>
        <begin position="175"/>
        <end position="244"/>
    </location>
</feature>
<evidence type="ECO:0008006" key="11">
    <source>
        <dbReference type="Google" id="ProtNLM"/>
    </source>
</evidence>
<evidence type="ECO:0000259" key="9">
    <source>
        <dbReference type="PROSITE" id="PS50135"/>
    </source>
</evidence>
<dbReference type="FunFam" id="3.10.20.90:FF:000009">
    <property type="entry name" value="Ubiquitin-60S ribosomal protein"/>
    <property type="match status" value="1"/>
</dbReference>
<accession>U9UAZ1</accession>
<evidence type="ECO:0000256" key="7">
    <source>
        <dbReference type="SAM" id="Phobius"/>
    </source>
</evidence>
<dbReference type="HOGENOM" id="CLU_314770_0_0_1"/>
<protein>
    <recommendedName>
        <fullName evidence="11">Ubiquitin-domain-containing protein</fullName>
    </recommendedName>
</protein>
<dbReference type="SUPFAM" id="SSF57850">
    <property type="entry name" value="RING/U-box"/>
    <property type="match status" value="1"/>
</dbReference>
<dbReference type="InterPro" id="IPR000626">
    <property type="entry name" value="Ubiquitin-like_dom"/>
</dbReference>
<dbReference type="Pfam" id="PF00240">
    <property type="entry name" value="ubiquitin"/>
    <property type="match status" value="5"/>
</dbReference>
<dbReference type="InterPro" id="IPR019956">
    <property type="entry name" value="Ubiquitin_dom"/>
</dbReference>
<keyword evidence="3" id="KW-0479">Metal-binding</keyword>
<evidence type="ECO:0000256" key="6">
    <source>
        <dbReference type="PROSITE-ProRule" id="PRU00228"/>
    </source>
</evidence>
<sequence>MRFTTVLDSVPIFPIRLKCPSDSVYVVNVTAQTTGEILLRNFQARMYNHNHHKLIYLEKDIQFVDTLEMLGIKEGDLVEAIYSDCENSSVKLPSLSITPRSSMTIYVESMTEKTIELKVNWSDTVEQIKEMIQNLKGVPPRIQRISFAEKELSGSETLSYYNIQKWSTLYLEFKAKIYVKTKRTGEEIILNVVTSDTISQIKQNIQDRKGIPLNHQRLIFTDRQLYDEYTLLDYNIEDESTLHLEYLEVEIIDTIDQIKQKIQDKEGILPVLQALLLPTRKTLELKADTSDTVKQIKQKIQSEENIPLDQQCLIFDGRQLYNAHTLSYYNIKKGSTLNLECKLITIYVKIFNGETIDLEVEVIDTIGQVKQKVRDKEGTPIANQQLIFFNKTLNNWETLLHYGITEGSTLSLTIIRQYKAYKREIFVKTLTGKTVILDFDSSDTIDMIKSKVEKKEGIPPDQQRIIFAGKQLEDGKTLSDYNIQEESTLHLVLRLRGGMFQETSGRKEFDALPSLTQYMQTIEERLQDGVHAGIACNYCGKSEWKGARYKCSECPDYDLCFECIAISNLLHNVQHHFLVFLNPSDSKEDSKEIPKDLSAADITISPILPTKKEDLLTLLREEEKRRFSPKIQKRYYEVGSDPTFGKDWMDVTDQMQHELVREFGYSDEAVQLLRRAPQLYPDDPEFNKTQVYVRNNIANIGNLTEGMMAPDCSLVPLKSFTFNDDTKSPTIISLRSLFYGLNYVKNYLAQIIVKTTRFLPNSRVTVDMNIDIPQHVKYFDAKRQKTKTYRSFEQLPLIKSECSNLILTKTSTVTSTIYLTSVTTSTVIMSSLPDLKSGKPLIENPTPTSLHKVDNNNKPKLFNIAIIVGSLLTGCIINAVGFLMYWWYKKKFGFMVELYLCVVVMVIMMVAMCVEEILFEFMNRIYTTA</sequence>
<keyword evidence="7" id="KW-0812">Transmembrane</keyword>
<name>U9UAZ1_RHIID</name>
<dbReference type="EMBL" id="KI284560">
    <property type="protein sequence ID" value="ESA12791.1"/>
    <property type="molecule type" value="Genomic_DNA"/>
</dbReference>
<evidence type="ECO:0000256" key="2">
    <source>
        <dbReference type="ARBA" id="ARBA00022499"/>
    </source>
</evidence>